<reference evidence="1" key="1">
    <citation type="journal article" date="2015" name="Nature">
        <title>Complex archaea that bridge the gap between prokaryotes and eukaryotes.</title>
        <authorList>
            <person name="Spang A."/>
            <person name="Saw J.H."/>
            <person name="Jorgensen S.L."/>
            <person name="Zaremba-Niedzwiedzka K."/>
            <person name="Martijn J."/>
            <person name="Lind A.E."/>
            <person name="van Eijk R."/>
            <person name="Schleper C."/>
            <person name="Guy L."/>
            <person name="Ettema T.J."/>
        </authorList>
    </citation>
    <scope>NUCLEOTIDE SEQUENCE</scope>
</reference>
<comment type="caution">
    <text evidence="1">The sequence shown here is derived from an EMBL/GenBank/DDBJ whole genome shotgun (WGS) entry which is preliminary data.</text>
</comment>
<evidence type="ECO:0000313" key="1">
    <source>
        <dbReference type="EMBL" id="KKK48368.1"/>
    </source>
</evidence>
<proteinExistence type="predicted"/>
<protein>
    <submittedName>
        <fullName evidence="1">Uncharacterized protein</fullName>
    </submittedName>
</protein>
<sequence>MTCASQTLDVLTSSVRNGFKVSVAHPTPKYALVMTRRGLCHALIDFCQKGRCDVNLFEKMFAYAGDEEQADIINQMGSSLSYVDKCAERMSPSASHEMQMCYIADKLDRHGEKFITHLAEFISVKKEERGK</sequence>
<dbReference type="AlphaFoldDB" id="A0A0F8VVJ1"/>
<dbReference type="EMBL" id="LAZR01069097">
    <property type="protein sequence ID" value="KKK48368.1"/>
    <property type="molecule type" value="Genomic_DNA"/>
</dbReference>
<gene>
    <name evidence="1" type="ORF">LCGC14_3145810</name>
</gene>
<name>A0A0F8VVJ1_9ZZZZ</name>
<organism evidence="1">
    <name type="scientific">marine sediment metagenome</name>
    <dbReference type="NCBI Taxonomy" id="412755"/>
    <lineage>
        <taxon>unclassified sequences</taxon>
        <taxon>metagenomes</taxon>
        <taxon>ecological metagenomes</taxon>
    </lineage>
</organism>
<accession>A0A0F8VVJ1</accession>